<dbReference type="PROSITE" id="PS50013">
    <property type="entry name" value="CHROMO_2"/>
    <property type="match status" value="1"/>
</dbReference>
<dbReference type="Pfam" id="PF00385">
    <property type="entry name" value="Chromo"/>
    <property type="match status" value="1"/>
</dbReference>
<dbReference type="Gene3D" id="2.40.50.40">
    <property type="match status" value="1"/>
</dbReference>
<evidence type="ECO:0000256" key="1">
    <source>
        <dbReference type="ARBA" id="ARBA00004123"/>
    </source>
</evidence>
<dbReference type="InterPro" id="IPR051219">
    <property type="entry name" value="Heterochromatin_chromo-domain"/>
</dbReference>
<protein>
    <recommendedName>
        <fullName evidence="4">Chromo domain-containing protein</fullName>
    </recommendedName>
</protein>
<feature type="non-terminal residue" evidence="5">
    <location>
        <position position="1"/>
    </location>
</feature>
<dbReference type="InterPro" id="IPR000953">
    <property type="entry name" value="Chromo/chromo_shadow_dom"/>
</dbReference>
<proteinExistence type="predicted"/>
<dbReference type="GO" id="GO:0005634">
    <property type="term" value="C:nucleus"/>
    <property type="evidence" value="ECO:0007669"/>
    <property type="project" value="UniProtKB-SubCell"/>
</dbReference>
<keyword evidence="6" id="KW-1185">Reference proteome</keyword>
<organism evidence="5 6">
    <name type="scientific">Pristionchus entomophagus</name>
    <dbReference type="NCBI Taxonomy" id="358040"/>
    <lineage>
        <taxon>Eukaryota</taxon>
        <taxon>Metazoa</taxon>
        <taxon>Ecdysozoa</taxon>
        <taxon>Nematoda</taxon>
        <taxon>Chromadorea</taxon>
        <taxon>Rhabditida</taxon>
        <taxon>Rhabditina</taxon>
        <taxon>Diplogasteromorpha</taxon>
        <taxon>Diplogasteroidea</taxon>
        <taxon>Neodiplogasteridae</taxon>
        <taxon>Pristionchus</taxon>
    </lineage>
</organism>
<evidence type="ECO:0000313" key="6">
    <source>
        <dbReference type="Proteomes" id="UP001432027"/>
    </source>
</evidence>
<dbReference type="Proteomes" id="UP001432027">
    <property type="component" value="Unassembled WGS sequence"/>
</dbReference>
<name>A0AAV5TLT6_9BILA</name>
<feature type="domain" description="Chromo" evidence="4">
    <location>
        <begin position="26"/>
        <end position="86"/>
    </location>
</feature>
<evidence type="ECO:0000313" key="5">
    <source>
        <dbReference type="EMBL" id="GMS95281.1"/>
    </source>
</evidence>
<dbReference type="InterPro" id="IPR023780">
    <property type="entry name" value="Chromo_domain"/>
</dbReference>
<evidence type="ECO:0000259" key="4">
    <source>
        <dbReference type="PROSITE" id="PS50013"/>
    </source>
</evidence>
<dbReference type="InterPro" id="IPR016197">
    <property type="entry name" value="Chromo-like_dom_sf"/>
</dbReference>
<dbReference type="PANTHER" id="PTHR22812">
    <property type="entry name" value="CHROMOBOX PROTEIN"/>
    <property type="match status" value="1"/>
</dbReference>
<keyword evidence="2" id="KW-0539">Nucleus</keyword>
<reference evidence="5" key="1">
    <citation type="submission" date="2023-10" db="EMBL/GenBank/DDBJ databases">
        <title>Genome assembly of Pristionchus species.</title>
        <authorList>
            <person name="Yoshida K."/>
            <person name="Sommer R.J."/>
        </authorList>
    </citation>
    <scope>NUCLEOTIDE SEQUENCE</scope>
    <source>
        <strain evidence="5">RS0144</strain>
    </source>
</reference>
<gene>
    <name evidence="5" type="ORF">PENTCL1PPCAC_17456</name>
</gene>
<comment type="caution">
    <text evidence="5">The sequence shown here is derived from an EMBL/GenBank/DDBJ whole genome shotgun (WGS) entry which is preliminary data.</text>
</comment>
<feature type="region of interest" description="Disordered" evidence="3">
    <location>
        <begin position="1"/>
        <end position="23"/>
    </location>
</feature>
<accession>A0AAV5TLT6</accession>
<dbReference type="EMBL" id="BTSX01000004">
    <property type="protein sequence ID" value="GMS95281.1"/>
    <property type="molecule type" value="Genomic_DNA"/>
</dbReference>
<comment type="subcellular location">
    <subcellularLocation>
        <location evidence="1">Nucleus</location>
    </subcellularLocation>
</comment>
<sequence>VSDSHFDRTSGLGMGRNNKKEQPEVWQVKQILDMEILKNGKRKFKVKWMSIPGGDHYSDDEHDSWEPEDGVFCSELIAQFMENREK</sequence>
<evidence type="ECO:0000256" key="3">
    <source>
        <dbReference type="SAM" id="MobiDB-lite"/>
    </source>
</evidence>
<evidence type="ECO:0000256" key="2">
    <source>
        <dbReference type="ARBA" id="ARBA00023242"/>
    </source>
</evidence>
<dbReference type="SUPFAM" id="SSF54160">
    <property type="entry name" value="Chromo domain-like"/>
    <property type="match status" value="1"/>
</dbReference>
<dbReference type="AlphaFoldDB" id="A0AAV5TLT6"/>